<evidence type="ECO:0000313" key="4">
    <source>
        <dbReference type="Proteomes" id="UP001321582"/>
    </source>
</evidence>
<dbReference type="PANTHER" id="PTHR12558:SF13">
    <property type="entry name" value="CELL DIVISION CYCLE PROTEIN 27 HOMOLOG"/>
    <property type="match status" value="1"/>
</dbReference>
<dbReference type="Pfam" id="PF00515">
    <property type="entry name" value="TPR_1"/>
    <property type="match status" value="1"/>
</dbReference>
<reference evidence="3 4" key="1">
    <citation type="submission" date="2022-11" db="EMBL/GenBank/DDBJ databases">
        <title>Haliovirga abyssi gen. nov., sp. nov., a mesophilic fermentative bacterium isolated from the Iheya North hydrothermal field and the proposal of Haliovirgaceae fam. nov.</title>
        <authorList>
            <person name="Miyazaki U."/>
            <person name="Tame A."/>
            <person name="Miyazaki J."/>
            <person name="Takai K."/>
            <person name="Sawayama S."/>
            <person name="Kitajima M."/>
            <person name="Okamoto A."/>
            <person name="Nakagawa S."/>
        </authorList>
    </citation>
    <scope>NUCLEOTIDE SEQUENCE [LARGE SCALE GENOMIC DNA]</scope>
    <source>
        <strain evidence="3 4">IC12</strain>
    </source>
</reference>
<dbReference type="Gene3D" id="1.25.40.10">
    <property type="entry name" value="Tetratricopeptide repeat domain"/>
    <property type="match status" value="2"/>
</dbReference>
<proteinExistence type="predicted"/>
<dbReference type="AlphaFoldDB" id="A0AAU9DVI2"/>
<evidence type="ECO:0000256" key="1">
    <source>
        <dbReference type="PROSITE-ProRule" id="PRU00339"/>
    </source>
</evidence>
<dbReference type="Pfam" id="PF13181">
    <property type="entry name" value="TPR_8"/>
    <property type="match status" value="3"/>
</dbReference>
<dbReference type="PROSITE" id="PS50293">
    <property type="entry name" value="TPR_REGION"/>
    <property type="match status" value="1"/>
</dbReference>
<dbReference type="PROSITE" id="PS50005">
    <property type="entry name" value="TPR"/>
    <property type="match status" value="2"/>
</dbReference>
<dbReference type="InterPro" id="IPR019734">
    <property type="entry name" value="TPR_rpt"/>
</dbReference>
<dbReference type="InterPro" id="IPR011990">
    <property type="entry name" value="TPR-like_helical_dom_sf"/>
</dbReference>
<dbReference type="SMART" id="SM00028">
    <property type="entry name" value="TPR"/>
    <property type="match status" value="4"/>
</dbReference>
<dbReference type="Proteomes" id="UP001321582">
    <property type="component" value="Chromosome"/>
</dbReference>
<feature type="chain" id="PRO_5043661560" description="Tetratricopeptide repeat protein" evidence="2">
    <location>
        <begin position="21"/>
        <end position="275"/>
    </location>
</feature>
<sequence length="275" mass="32714">MKKLKKIIIIFLFFSSVIYAEDITVDDYLNLGDAYYKENNLKEAKDLYDRALEIDSSNITVVMKILKIYETNKKYDDELKFLENFLSNNVDKNNSEIYFKIADIYNNYKKNKKKAYEYYEKFLNSSGSNNSERIFYIGDVYFKDFLYEKAMNTFLLDKTGNYKNEFGAAITLRFLGYYKKSILYYKKVIKQKPNFLEAYLGIGISYQLNSDFDNAIKYFLKYISEKKDEQVYIELVKLYMIKKNDKKAKTIGQEGLNFFPNSKELRDLMLTIYSN</sequence>
<dbReference type="EMBL" id="AP027059">
    <property type="protein sequence ID" value="BDU50176.1"/>
    <property type="molecule type" value="Genomic_DNA"/>
</dbReference>
<keyword evidence="4" id="KW-1185">Reference proteome</keyword>
<evidence type="ECO:0000313" key="3">
    <source>
        <dbReference type="EMBL" id="BDU50176.1"/>
    </source>
</evidence>
<dbReference type="KEGG" id="haby:HLVA_07450"/>
<keyword evidence="2" id="KW-0732">Signal</keyword>
<evidence type="ECO:0008006" key="5">
    <source>
        <dbReference type="Google" id="ProtNLM"/>
    </source>
</evidence>
<keyword evidence="1" id="KW-0802">TPR repeat</keyword>
<gene>
    <name evidence="3" type="ORF">HLVA_07450</name>
</gene>
<accession>A0AAU9DVI2</accession>
<dbReference type="SUPFAM" id="SSF81901">
    <property type="entry name" value="HCP-like"/>
    <property type="match status" value="1"/>
</dbReference>
<dbReference type="PANTHER" id="PTHR12558">
    <property type="entry name" value="CELL DIVISION CYCLE 16,23,27"/>
    <property type="match status" value="1"/>
</dbReference>
<name>A0AAU9DVI2_9FUSO</name>
<feature type="repeat" description="TPR" evidence="1">
    <location>
        <begin position="196"/>
        <end position="229"/>
    </location>
</feature>
<feature type="signal peptide" evidence="2">
    <location>
        <begin position="1"/>
        <end position="20"/>
    </location>
</feature>
<dbReference type="RefSeq" id="WP_307905110.1">
    <property type="nucleotide sequence ID" value="NZ_AP027059.1"/>
</dbReference>
<feature type="repeat" description="TPR" evidence="1">
    <location>
        <begin position="25"/>
        <end position="58"/>
    </location>
</feature>
<evidence type="ECO:0000256" key="2">
    <source>
        <dbReference type="SAM" id="SignalP"/>
    </source>
</evidence>
<protein>
    <recommendedName>
        <fullName evidence="5">Tetratricopeptide repeat protein</fullName>
    </recommendedName>
</protein>
<organism evidence="3 4">
    <name type="scientific">Haliovirga abyssi</name>
    <dbReference type="NCBI Taxonomy" id="2996794"/>
    <lineage>
        <taxon>Bacteria</taxon>
        <taxon>Fusobacteriati</taxon>
        <taxon>Fusobacteriota</taxon>
        <taxon>Fusobacteriia</taxon>
        <taxon>Fusobacteriales</taxon>
        <taxon>Haliovirgaceae</taxon>
        <taxon>Haliovirga</taxon>
    </lineage>
</organism>